<dbReference type="EMBL" id="CP042912">
    <property type="protein sequence ID" value="QEG21022.1"/>
    <property type="molecule type" value="Genomic_DNA"/>
</dbReference>
<organism evidence="1 2">
    <name type="scientific">Mariniblastus fucicola</name>
    <dbReference type="NCBI Taxonomy" id="980251"/>
    <lineage>
        <taxon>Bacteria</taxon>
        <taxon>Pseudomonadati</taxon>
        <taxon>Planctomycetota</taxon>
        <taxon>Planctomycetia</taxon>
        <taxon>Pirellulales</taxon>
        <taxon>Pirellulaceae</taxon>
        <taxon>Mariniblastus</taxon>
    </lineage>
</organism>
<sequence>MKVVLSKRHEQANCCWCEKERECVTVTFSDGFIKQGSLCWKCLQTAYKVRSLHSGQASSEPESSQA</sequence>
<dbReference type="RefSeq" id="WP_075081944.1">
    <property type="nucleotide sequence ID" value="NZ_CP042912.1"/>
</dbReference>
<proteinExistence type="predicted"/>
<protein>
    <submittedName>
        <fullName evidence="1">Uncharacterized protein</fullName>
    </submittedName>
</protein>
<keyword evidence="2" id="KW-1185">Reference proteome</keyword>
<name>A0A5B9P7U8_9BACT</name>
<dbReference type="AlphaFoldDB" id="A0A5B9P7U8"/>
<evidence type="ECO:0000313" key="2">
    <source>
        <dbReference type="Proteomes" id="UP000322214"/>
    </source>
</evidence>
<evidence type="ECO:0000313" key="1">
    <source>
        <dbReference type="EMBL" id="QEG21022.1"/>
    </source>
</evidence>
<dbReference type="Proteomes" id="UP000322214">
    <property type="component" value="Chromosome"/>
</dbReference>
<reference evidence="1 2" key="1">
    <citation type="submission" date="2019-08" db="EMBL/GenBank/DDBJ databases">
        <title>Deep-cultivation of Planctomycetes and their phenomic and genomic characterization uncovers novel biology.</title>
        <authorList>
            <person name="Wiegand S."/>
            <person name="Jogler M."/>
            <person name="Boedeker C."/>
            <person name="Pinto D."/>
            <person name="Vollmers J."/>
            <person name="Rivas-Marin E."/>
            <person name="Kohn T."/>
            <person name="Peeters S.H."/>
            <person name="Heuer A."/>
            <person name="Rast P."/>
            <person name="Oberbeckmann S."/>
            <person name="Bunk B."/>
            <person name="Jeske O."/>
            <person name="Meyerdierks A."/>
            <person name="Storesund J.E."/>
            <person name="Kallscheuer N."/>
            <person name="Luecker S."/>
            <person name="Lage O.M."/>
            <person name="Pohl T."/>
            <person name="Merkel B.J."/>
            <person name="Hornburger P."/>
            <person name="Mueller R.-W."/>
            <person name="Bruemmer F."/>
            <person name="Labrenz M."/>
            <person name="Spormann A.M."/>
            <person name="Op den Camp H."/>
            <person name="Overmann J."/>
            <person name="Amann R."/>
            <person name="Jetten M.S.M."/>
            <person name="Mascher T."/>
            <person name="Medema M.H."/>
            <person name="Devos D.P."/>
            <person name="Kaster A.-K."/>
            <person name="Ovreas L."/>
            <person name="Rohde M."/>
            <person name="Galperin M.Y."/>
            <person name="Jogler C."/>
        </authorList>
    </citation>
    <scope>NUCLEOTIDE SEQUENCE [LARGE SCALE GENOMIC DNA]</scope>
    <source>
        <strain evidence="1 2">FC18</strain>
    </source>
</reference>
<gene>
    <name evidence="1" type="ORF">MFFC18_08740</name>
</gene>
<dbReference type="STRING" id="980251.GCA_001642875_02066"/>
<dbReference type="OrthoDB" id="287940at2"/>
<dbReference type="KEGG" id="mff:MFFC18_08740"/>
<accession>A0A5B9P7U8</accession>